<dbReference type="InterPro" id="IPR003313">
    <property type="entry name" value="AraC-bd"/>
</dbReference>
<evidence type="ECO:0000313" key="5">
    <source>
        <dbReference type="EMBL" id="HIZ07724.1"/>
    </source>
</evidence>
<gene>
    <name evidence="5" type="ORF">IAA08_07305</name>
</gene>
<evidence type="ECO:0000256" key="3">
    <source>
        <dbReference type="ARBA" id="ARBA00023163"/>
    </source>
</evidence>
<dbReference type="Proteomes" id="UP000824024">
    <property type="component" value="Unassembled WGS sequence"/>
</dbReference>
<evidence type="ECO:0000256" key="1">
    <source>
        <dbReference type="ARBA" id="ARBA00023015"/>
    </source>
</evidence>
<dbReference type="PANTHER" id="PTHR43280">
    <property type="entry name" value="ARAC-FAMILY TRANSCRIPTIONAL REGULATOR"/>
    <property type="match status" value="1"/>
</dbReference>
<dbReference type="PRINTS" id="PR00032">
    <property type="entry name" value="HTHARAC"/>
</dbReference>
<dbReference type="GO" id="GO:0043565">
    <property type="term" value="F:sequence-specific DNA binding"/>
    <property type="evidence" value="ECO:0007669"/>
    <property type="project" value="InterPro"/>
</dbReference>
<dbReference type="PROSITE" id="PS00041">
    <property type="entry name" value="HTH_ARAC_FAMILY_1"/>
    <property type="match status" value="1"/>
</dbReference>
<dbReference type="InterPro" id="IPR009057">
    <property type="entry name" value="Homeodomain-like_sf"/>
</dbReference>
<keyword evidence="2" id="KW-0238">DNA-binding</keyword>
<evidence type="ECO:0000313" key="6">
    <source>
        <dbReference type="Proteomes" id="UP000824024"/>
    </source>
</evidence>
<dbReference type="InterPro" id="IPR014710">
    <property type="entry name" value="RmlC-like_jellyroll"/>
</dbReference>
<dbReference type="PANTHER" id="PTHR43280:SF27">
    <property type="entry name" value="TRANSCRIPTIONAL REGULATOR MTLR"/>
    <property type="match status" value="1"/>
</dbReference>
<dbReference type="InterPro" id="IPR020449">
    <property type="entry name" value="Tscrpt_reg_AraC-type_HTH"/>
</dbReference>
<keyword evidence="3" id="KW-0804">Transcription</keyword>
<accession>A0A9D2D399</accession>
<proteinExistence type="predicted"/>
<dbReference type="InterPro" id="IPR018062">
    <property type="entry name" value="HTH_AraC-typ_CS"/>
</dbReference>
<dbReference type="PROSITE" id="PS01124">
    <property type="entry name" value="HTH_ARAC_FAMILY_2"/>
    <property type="match status" value="1"/>
</dbReference>
<evidence type="ECO:0000256" key="2">
    <source>
        <dbReference type="ARBA" id="ARBA00023125"/>
    </source>
</evidence>
<dbReference type="SUPFAM" id="SSF46689">
    <property type="entry name" value="Homeodomain-like"/>
    <property type="match status" value="2"/>
</dbReference>
<comment type="caution">
    <text evidence="5">The sequence shown here is derived from an EMBL/GenBank/DDBJ whole genome shotgun (WGS) entry which is preliminary data.</text>
</comment>
<dbReference type="Gene3D" id="2.60.120.10">
    <property type="entry name" value="Jelly Rolls"/>
    <property type="match status" value="1"/>
</dbReference>
<dbReference type="SUPFAM" id="SSF51215">
    <property type="entry name" value="Regulatory protein AraC"/>
    <property type="match status" value="1"/>
</dbReference>
<protein>
    <submittedName>
        <fullName evidence="5">AraC family transcriptional regulator</fullName>
    </submittedName>
</protein>
<dbReference type="EMBL" id="DXCH01000202">
    <property type="protein sequence ID" value="HIZ07724.1"/>
    <property type="molecule type" value="Genomic_DNA"/>
</dbReference>
<keyword evidence="1" id="KW-0805">Transcription regulation</keyword>
<reference evidence="5" key="2">
    <citation type="submission" date="2021-04" db="EMBL/GenBank/DDBJ databases">
        <authorList>
            <person name="Gilroy R."/>
        </authorList>
    </citation>
    <scope>NUCLEOTIDE SEQUENCE</scope>
    <source>
        <strain evidence="5">CHK192-9172</strain>
    </source>
</reference>
<name>A0A9D2D399_9FIRM</name>
<dbReference type="SMART" id="SM00342">
    <property type="entry name" value="HTH_ARAC"/>
    <property type="match status" value="1"/>
</dbReference>
<feature type="domain" description="HTH araC/xylS-type" evidence="4">
    <location>
        <begin position="205"/>
        <end position="303"/>
    </location>
</feature>
<dbReference type="Pfam" id="PF02311">
    <property type="entry name" value="AraC_binding"/>
    <property type="match status" value="1"/>
</dbReference>
<organism evidence="5 6">
    <name type="scientific">Candidatus Eubacterium avistercoris</name>
    <dbReference type="NCBI Taxonomy" id="2838567"/>
    <lineage>
        <taxon>Bacteria</taxon>
        <taxon>Bacillati</taxon>
        <taxon>Bacillota</taxon>
        <taxon>Clostridia</taxon>
        <taxon>Eubacteriales</taxon>
        <taxon>Eubacteriaceae</taxon>
        <taxon>Eubacterium</taxon>
    </lineage>
</organism>
<sequence length="310" mass="36432">MTKLFNGNHLDLYSINSDFTGSRYFTIDQEEVEFHNATTIRIWFNEQSADFPSHWHTAMEILMPVENYYDVIVNDSSYHLLPGEILVIPPGELHELIAPNEGKRFVFLFDITLITKLKSFSDIQSLLAQPLYVTPETYPKIYNDIYQLLTQMCNEYFSQKEYSELIIYSLLINFFVKFAYNRINAEALFPKVQLDKQKEYIQKFNALMTYIDTHYTENLDLETVAKSVGFSKYHFSRLFKQYTNFTFGDYLCYRRIKAAEELLANPDLSITEVAIQAGFPSISTFNRLFKQHKSCTPSEYRSKEHTFHNP</sequence>
<dbReference type="Gene3D" id="1.10.10.60">
    <property type="entry name" value="Homeodomain-like"/>
    <property type="match status" value="2"/>
</dbReference>
<dbReference type="InterPro" id="IPR037923">
    <property type="entry name" value="HTH-like"/>
</dbReference>
<dbReference type="GO" id="GO:0003700">
    <property type="term" value="F:DNA-binding transcription factor activity"/>
    <property type="evidence" value="ECO:0007669"/>
    <property type="project" value="InterPro"/>
</dbReference>
<dbReference type="InterPro" id="IPR018060">
    <property type="entry name" value="HTH_AraC"/>
</dbReference>
<dbReference type="AlphaFoldDB" id="A0A9D2D399"/>
<reference evidence="5" key="1">
    <citation type="journal article" date="2021" name="PeerJ">
        <title>Extensive microbial diversity within the chicken gut microbiome revealed by metagenomics and culture.</title>
        <authorList>
            <person name="Gilroy R."/>
            <person name="Ravi A."/>
            <person name="Getino M."/>
            <person name="Pursley I."/>
            <person name="Horton D.L."/>
            <person name="Alikhan N.F."/>
            <person name="Baker D."/>
            <person name="Gharbi K."/>
            <person name="Hall N."/>
            <person name="Watson M."/>
            <person name="Adriaenssens E.M."/>
            <person name="Foster-Nyarko E."/>
            <person name="Jarju S."/>
            <person name="Secka A."/>
            <person name="Antonio M."/>
            <person name="Oren A."/>
            <person name="Chaudhuri R.R."/>
            <person name="La Ragione R."/>
            <person name="Hildebrand F."/>
            <person name="Pallen M.J."/>
        </authorList>
    </citation>
    <scope>NUCLEOTIDE SEQUENCE</scope>
    <source>
        <strain evidence="5">CHK192-9172</strain>
    </source>
</reference>
<dbReference type="Pfam" id="PF12833">
    <property type="entry name" value="HTH_18"/>
    <property type="match status" value="1"/>
</dbReference>
<evidence type="ECO:0000259" key="4">
    <source>
        <dbReference type="PROSITE" id="PS01124"/>
    </source>
</evidence>